<comment type="caution">
    <text evidence="8">The sequence shown here is derived from an EMBL/GenBank/DDBJ whole genome shotgun (WGS) entry which is preliminary data.</text>
</comment>
<dbReference type="Pfam" id="PF13442">
    <property type="entry name" value="Cytochrome_CBB3"/>
    <property type="match status" value="1"/>
</dbReference>
<evidence type="ECO:0000256" key="5">
    <source>
        <dbReference type="ARBA" id="ARBA00023004"/>
    </source>
</evidence>
<dbReference type="Pfam" id="PF02239">
    <property type="entry name" value="Cytochrom_D1"/>
    <property type="match status" value="1"/>
</dbReference>
<keyword evidence="3 6" id="KW-0479">Metal-binding</keyword>
<dbReference type="InterPro" id="IPR003143">
    <property type="entry name" value="Cyt_cd1_C_sf"/>
</dbReference>
<keyword evidence="2 6" id="KW-0349">Heme</keyword>
<proteinExistence type="predicted"/>
<name>A0A7C2V691_9AQUI</name>
<dbReference type="Pfam" id="PF00034">
    <property type="entry name" value="Cytochrom_C"/>
    <property type="match status" value="1"/>
</dbReference>
<reference evidence="8" key="1">
    <citation type="journal article" date="2020" name="mSystems">
        <title>Genome- and Community-Level Interaction Insights into Carbon Utilization and Element Cycling Functions of Hydrothermarchaeota in Hydrothermal Sediment.</title>
        <authorList>
            <person name="Zhou Z."/>
            <person name="Liu Y."/>
            <person name="Xu W."/>
            <person name="Pan J."/>
            <person name="Luo Z.H."/>
            <person name="Li M."/>
        </authorList>
    </citation>
    <scope>NUCLEOTIDE SEQUENCE [LARGE SCALE GENOMIC DNA]</scope>
    <source>
        <strain evidence="8">SpSt-132</strain>
    </source>
</reference>
<gene>
    <name evidence="8" type="ORF">ENO47_08720</name>
</gene>
<feature type="domain" description="Cytochrome c" evidence="7">
    <location>
        <begin position="13"/>
        <end position="88"/>
    </location>
</feature>
<keyword evidence="5 6" id="KW-0408">Iron</keyword>
<dbReference type="EMBL" id="DSFP01000072">
    <property type="protein sequence ID" value="HEW46722.1"/>
    <property type="molecule type" value="Genomic_DNA"/>
</dbReference>
<dbReference type="InterPro" id="IPR036909">
    <property type="entry name" value="Cyt_c-like_dom_sf"/>
</dbReference>
<dbReference type="Gene3D" id="1.10.760.10">
    <property type="entry name" value="Cytochrome c-like domain"/>
    <property type="match status" value="2"/>
</dbReference>
<protein>
    <submittedName>
        <fullName evidence="8">C-type cytochrome</fullName>
    </submittedName>
</protein>
<dbReference type="SUPFAM" id="SSF46626">
    <property type="entry name" value="Cytochrome c"/>
    <property type="match status" value="2"/>
</dbReference>
<dbReference type="InterPro" id="IPR009056">
    <property type="entry name" value="Cyt_c-like_dom"/>
</dbReference>
<organism evidence="8">
    <name type="scientific">Hydrogenobacter sp</name>
    <dbReference type="NCBI Taxonomy" id="2152829"/>
    <lineage>
        <taxon>Bacteria</taxon>
        <taxon>Pseudomonadati</taxon>
        <taxon>Aquificota</taxon>
        <taxon>Aquificia</taxon>
        <taxon>Aquificales</taxon>
        <taxon>Aquificaceae</taxon>
        <taxon>Hydrogenobacter</taxon>
    </lineage>
</organism>
<dbReference type="GO" id="GO:0009055">
    <property type="term" value="F:electron transfer activity"/>
    <property type="evidence" value="ECO:0007669"/>
    <property type="project" value="InterPro"/>
</dbReference>
<evidence type="ECO:0000259" key="7">
    <source>
        <dbReference type="PROSITE" id="PS51007"/>
    </source>
</evidence>
<dbReference type="Gene3D" id="2.140.10.20">
    <property type="entry name" value="C-terminal (heme d1) domain of cytochrome cd1-nitrite reductase"/>
    <property type="match status" value="1"/>
</dbReference>
<evidence type="ECO:0000256" key="4">
    <source>
        <dbReference type="ARBA" id="ARBA00022982"/>
    </source>
</evidence>
<dbReference type="PANTHER" id="PTHR37823">
    <property type="entry name" value="CYTOCHROME C-553-LIKE"/>
    <property type="match status" value="1"/>
</dbReference>
<sequence length="537" mass="61435">MRYLLLSLLLLSLSFGVGEGLYQKYCSSCHGEDRLGRGAPPLFPPFFIPKSEERIYEVIKKGTVGMPSFEHLKEDEIRAIVEFINRPVDESKLRWSREDIEKSQSLFRVEKVRINNLKNLTVMVERGKGLLWVMEGSEVLSKVPISYVHGGVKFSKDGEVYIPSRSGWISKYSPEKGEIKKVRACIYLRNIALSSDGKVLVASCWLPPSLVFFDKDLRLIQIKEVKGKINAVYELRNGEGFIFTFRDRPYVGLLDKNEKITYKSLDTTLEDFTIDPLEEYLIGSTREGLRIYSLKDLKLVKELKALGLPHLASSYFWYSKGEFYFATPLLGKPLLSVWKAYKWEHVKDIPLKGHGFLARSNYGTPYVWVDESSDTLALLDKRSLELIRIRPAEGKRATHTEFSADGRLAYVSLEGALVVYDGVSLKKLKEYPASSPAGKYNFFNKSRIFEASQLGYQVFMEKCWGCHHTTEQAFGPPLKWSAQKRDKALIMAQILDPKSTYKLLGYSRNAMPRIELKEEELKALISFMEALKNGWMD</sequence>
<evidence type="ECO:0000256" key="2">
    <source>
        <dbReference type="ARBA" id="ARBA00022617"/>
    </source>
</evidence>
<dbReference type="CDD" id="cd20784">
    <property type="entry name" value="8prop_hemeD1_cyt_cd1-like"/>
    <property type="match status" value="1"/>
</dbReference>
<dbReference type="SUPFAM" id="SSF51004">
    <property type="entry name" value="C-terminal (heme d1) domain of cytochrome cd1-nitrite reductase"/>
    <property type="match status" value="1"/>
</dbReference>
<evidence type="ECO:0000256" key="3">
    <source>
        <dbReference type="ARBA" id="ARBA00022723"/>
    </source>
</evidence>
<keyword evidence="1" id="KW-0813">Transport</keyword>
<dbReference type="PROSITE" id="PS51007">
    <property type="entry name" value="CYTC"/>
    <property type="match status" value="2"/>
</dbReference>
<dbReference type="GO" id="GO:0046872">
    <property type="term" value="F:metal ion binding"/>
    <property type="evidence" value="ECO:0007669"/>
    <property type="project" value="UniProtKB-KW"/>
</dbReference>
<keyword evidence="4" id="KW-0249">Electron transport</keyword>
<evidence type="ECO:0000313" key="8">
    <source>
        <dbReference type="EMBL" id="HEW46722.1"/>
    </source>
</evidence>
<evidence type="ECO:0000256" key="1">
    <source>
        <dbReference type="ARBA" id="ARBA00022448"/>
    </source>
</evidence>
<dbReference type="AlphaFoldDB" id="A0A7C2V691"/>
<evidence type="ECO:0000256" key="6">
    <source>
        <dbReference type="PROSITE-ProRule" id="PRU00433"/>
    </source>
</evidence>
<dbReference type="InterPro" id="IPR011048">
    <property type="entry name" value="Haem_d1_sf"/>
</dbReference>
<dbReference type="GO" id="GO:0020037">
    <property type="term" value="F:heme binding"/>
    <property type="evidence" value="ECO:0007669"/>
    <property type="project" value="InterPro"/>
</dbReference>
<feature type="domain" description="Cytochrome c" evidence="7">
    <location>
        <begin position="450"/>
        <end position="532"/>
    </location>
</feature>
<accession>A0A7C2V691</accession>
<dbReference type="InterPro" id="IPR051811">
    <property type="entry name" value="Cytochrome_c550/c551-like"/>
</dbReference>